<accession>A0A327NE76</accession>
<dbReference type="Gene3D" id="2.60.40.740">
    <property type="match status" value="1"/>
</dbReference>
<dbReference type="InterPro" id="IPR026444">
    <property type="entry name" value="Secre_tail"/>
</dbReference>
<sequence>MLLAGARSKPDFRLPTCRRVNTWLSSPMPTPVRHRYRCRSSNPGLTIATVTATPTCYDNCDGRITITPTGGTAPYGVTWQNPVSQSLSLTGLCSGSYTVAVTDANGCTVTQTTSLTRPVQKLIVLRANTFICKGQVVDLDGTITDGVTYVWTYPDGSTRTTAMVSVTAAGRYQVVATDKNGCVATAQITLTASDTPAPTLAFAVGSKVGIGEPLIAVNLTNPRPAQSSWTAPPGAQVVSSTEDQLVVTFNQLGTYPITLNGQQGQCAFAITKSVTVVAEPQLTTSVQTTPFIQELTILPNPSSGEFKVRITLSGVSDVKIKVKPLLSTGVDIYQQSATGQNVYELSVNIPNLQTGVYLLTLETAKAIQSTKLLIAR</sequence>
<protein>
    <recommendedName>
        <fullName evidence="1">Secretion system C-terminal sorting domain-containing protein</fullName>
    </recommendedName>
</protein>
<organism evidence="2 3">
    <name type="scientific">Spirosoma telluris</name>
    <dbReference type="NCBI Taxonomy" id="2183553"/>
    <lineage>
        <taxon>Bacteria</taxon>
        <taxon>Pseudomonadati</taxon>
        <taxon>Bacteroidota</taxon>
        <taxon>Cytophagia</taxon>
        <taxon>Cytophagales</taxon>
        <taxon>Cytophagaceae</taxon>
        <taxon>Spirosoma</taxon>
    </lineage>
</organism>
<evidence type="ECO:0000313" key="2">
    <source>
        <dbReference type="EMBL" id="RAI73422.1"/>
    </source>
</evidence>
<name>A0A327NE76_9BACT</name>
<dbReference type="AlphaFoldDB" id="A0A327NE76"/>
<dbReference type="EMBL" id="QLII01000001">
    <property type="protein sequence ID" value="RAI73422.1"/>
    <property type="molecule type" value="Genomic_DNA"/>
</dbReference>
<comment type="caution">
    <text evidence="2">The sequence shown here is derived from an EMBL/GenBank/DDBJ whole genome shotgun (WGS) entry which is preliminary data.</text>
</comment>
<dbReference type="Pfam" id="PF18962">
    <property type="entry name" value="Por_Secre_tail"/>
    <property type="match status" value="1"/>
</dbReference>
<gene>
    <name evidence="2" type="ORF">HMF3257_01395</name>
</gene>
<dbReference type="SUPFAM" id="SSF49299">
    <property type="entry name" value="PKD domain"/>
    <property type="match status" value="2"/>
</dbReference>
<dbReference type="InterPro" id="IPR035986">
    <property type="entry name" value="PKD_dom_sf"/>
</dbReference>
<evidence type="ECO:0000259" key="1">
    <source>
        <dbReference type="Pfam" id="PF18962"/>
    </source>
</evidence>
<reference evidence="2 3" key="1">
    <citation type="submission" date="2018-06" db="EMBL/GenBank/DDBJ databases">
        <title>Spirosoma sp. HMF3257 Genome sequencing and assembly.</title>
        <authorList>
            <person name="Kang H."/>
            <person name="Cha I."/>
            <person name="Kim H."/>
            <person name="Kang J."/>
            <person name="Joh K."/>
        </authorList>
    </citation>
    <scope>NUCLEOTIDE SEQUENCE [LARGE SCALE GENOMIC DNA]</scope>
    <source>
        <strain evidence="2 3">HMF3257</strain>
    </source>
</reference>
<evidence type="ECO:0000313" key="3">
    <source>
        <dbReference type="Proteomes" id="UP000249016"/>
    </source>
</evidence>
<proteinExistence type="predicted"/>
<dbReference type="NCBIfam" id="TIGR04183">
    <property type="entry name" value="Por_Secre_tail"/>
    <property type="match status" value="1"/>
</dbReference>
<keyword evidence="3" id="KW-1185">Reference proteome</keyword>
<dbReference type="Proteomes" id="UP000249016">
    <property type="component" value="Unassembled WGS sequence"/>
</dbReference>
<dbReference type="OrthoDB" id="7794186at2"/>
<feature type="domain" description="Secretion system C-terminal sorting" evidence="1">
    <location>
        <begin position="297"/>
        <end position="374"/>
    </location>
</feature>